<comment type="caution">
    <text evidence="4">The sequence shown here is derived from an EMBL/GenBank/DDBJ whole genome shotgun (WGS) entry which is preliminary data.</text>
</comment>
<accession>A0A051UF44</accession>
<dbReference type="InterPro" id="IPR002645">
    <property type="entry name" value="STAS_dom"/>
</dbReference>
<dbReference type="InterPro" id="IPR036513">
    <property type="entry name" value="STAS_dom_sf"/>
</dbReference>
<dbReference type="Gene3D" id="3.30.750.24">
    <property type="entry name" value="STAS domain"/>
    <property type="match status" value="1"/>
</dbReference>
<name>A0A051UF44_9MYCO</name>
<dbReference type="Proteomes" id="UP000025947">
    <property type="component" value="Unassembled WGS sequence"/>
</dbReference>
<evidence type="ECO:0000313" key="5">
    <source>
        <dbReference type="Proteomes" id="UP000025947"/>
    </source>
</evidence>
<evidence type="ECO:0000256" key="2">
    <source>
        <dbReference type="RuleBase" id="RU003749"/>
    </source>
</evidence>
<dbReference type="PROSITE" id="PS50801">
    <property type="entry name" value="STAS"/>
    <property type="match status" value="1"/>
</dbReference>
<dbReference type="RefSeq" id="WP_007769678.1">
    <property type="nucleotide sequence ID" value="NZ_KK328284.1"/>
</dbReference>
<dbReference type="Pfam" id="PF01740">
    <property type="entry name" value="STAS"/>
    <property type="match status" value="1"/>
</dbReference>
<dbReference type="PATRIC" id="fig|1324261.3.peg.397"/>
<dbReference type="NCBIfam" id="TIGR00377">
    <property type="entry name" value="ant_ant_sig"/>
    <property type="match status" value="1"/>
</dbReference>
<evidence type="ECO:0000259" key="3">
    <source>
        <dbReference type="PROSITE" id="PS50801"/>
    </source>
</evidence>
<proteinExistence type="inferred from homology"/>
<evidence type="ECO:0000256" key="1">
    <source>
        <dbReference type="ARBA" id="ARBA00009013"/>
    </source>
</evidence>
<dbReference type="GO" id="GO:0043856">
    <property type="term" value="F:anti-sigma factor antagonist activity"/>
    <property type="evidence" value="ECO:0007669"/>
    <property type="project" value="InterPro"/>
</dbReference>
<keyword evidence="5" id="KW-1185">Reference proteome</keyword>
<gene>
    <name evidence="4" type="ORF">K875_00389</name>
</gene>
<dbReference type="HOGENOM" id="CLU_115403_3_1_11"/>
<dbReference type="AlphaFoldDB" id="A0A051UF44"/>
<comment type="similarity">
    <text evidence="1 2">Belongs to the anti-sigma-factor antagonist family.</text>
</comment>
<evidence type="ECO:0000313" key="4">
    <source>
        <dbReference type="EMBL" id="KBZ67844.1"/>
    </source>
</evidence>
<feature type="domain" description="STAS" evidence="3">
    <location>
        <begin position="14"/>
        <end position="122"/>
    </location>
</feature>
<dbReference type="PANTHER" id="PTHR33495:SF13">
    <property type="entry name" value="ANTI-SIGMA-F FACTOR ANTAGONIST RSFB"/>
    <property type="match status" value="1"/>
</dbReference>
<dbReference type="InterPro" id="IPR003658">
    <property type="entry name" value="Anti-sigma_ant"/>
</dbReference>
<dbReference type="PANTHER" id="PTHR33495">
    <property type="entry name" value="ANTI-SIGMA FACTOR ANTAGONIST TM_1081-RELATED-RELATED"/>
    <property type="match status" value="1"/>
</dbReference>
<dbReference type="SUPFAM" id="SSF52091">
    <property type="entry name" value="SpoIIaa-like"/>
    <property type="match status" value="1"/>
</dbReference>
<dbReference type="EMBL" id="JLXW01000002">
    <property type="protein sequence ID" value="KBZ67844.1"/>
    <property type="molecule type" value="Genomic_DNA"/>
</dbReference>
<organism evidence="4 5">
    <name type="scientific">Mycobacterium [tuberculosis] TKK-01-0051</name>
    <dbReference type="NCBI Taxonomy" id="1324261"/>
    <lineage>
        <taxon>Bacteria</taxon>
        <taxon>Bacillati</taxon>
        <taxon>Actinomycetota</taxon>
        <taxon>Actinomycetes</taxon>
        <taxon>Mycobacteriales</taxon>
        <taxon>Mycobacteriaceae</taxon>
        <taxon>Mycobacterium</taxon>
        <taxon>Mycobacterium avium complex (MAC)</taxon>
    </lineage>
</organism>
<reference evidence="4 5" key="1">
    <citation type="submission" date="2014-04" db="EMBL/GenBank/DDBJ databases">
        <title>The Genome Sequence of Mycobacterium tuberculosis TKK-01-0051.</title>
        <authorList>
            <consortium name="The Broad Institute Genomics Platform"/>
            <consortium name="The Broad Institute Genome Sequencing Center for Infectious Disease"/>
            <person name="Earl A.M."/>
            <person name="Cohen K."/>
            <person name="Pym A."/>
            <person name="Bishai W."/>
            <person name="Maharaj K."/>
            <person name="Desjardins C."/>
            <person name="Abeel T."/>
            <person name="Young S."/>
            <person name="Zeng Q."/>
            <person name="Gargeya S."/>
            <person name="Abouelleil A."/>
            <person name="Alvarado L."/>
            <person name="Chapman S.B."/>
            <person name="Gainer-Dewar J."/>
            <person name="Goldberg J."/>
            <person name="Griggs A."/>
            <person name="Gujja S."/>
            <person name="Hansen M."/>
            <person name="Howarth C."/>
            <person name="Imamovic A."/>
            <person name="Larimer J."/>
            <person name="Murphy C."/>
            <person name="Naylor J."/>
            <person name="Pearson M."/>
            <person name="Poon T.W."/>
            <person name="Priest M."/>
            <person name="Roberts A."/>
            <person name="Saif S."/>
            <person name="Shea T."/>
            <person name="Sykes S."/>
            <person name="Wortman J."/>
            <person name="Nusbaum C."/>
            <person name="Birren B."/>
        </authorList>
    </citation>
    <scope>NUCLEOTIDE SEQUENCE [LARGE SCALE GENOMIC DNA]</scope>
    <source>
        <strain evidence="4 5">TKK-01-0051</strain>
    </source>
</reference>
<dbReference type="CDD" id="cd07043">
    <property type="entry name" value="STAS_anti-anti-sigma_factors"/>
    <property type="match status" value="1"/>
</dbReference>
<sequence length="125" mass="12704">MGEQSGDFVDPTAFEVGKHQVDQAVVLTVSGEVDMLSSPLLADAIQTALATKPAALIVDLSKVGFLASAGMTVLVTAQAEIEPPTQFAVVANGSATSRPIKLMGIDSVLSLYSTLDGALSGLAGE</sequence>
<dbReference type="GeneID" id="31526175"/>
<protein>
    <recommendedName>
        <fullName evidence="2">Anti-sigma factor antagonist</fullName>
    </recommendedName>
</protein>